<dbReference type="SUPFAM" id="SSF52047">
    <property type="entry name" value="RNI-like"/>
    <property type="match status" value="1"/>
</dbReference>
<dbReference type="PROSITE" id="PS50181">
    <property type="entry name" value="FBOX"/>
    <property type="match status" value="1"/>
</dbReference>
<evidence type="ECO:0000313" key="2">
    <source>
        <dbReference type="EMBL" id="CAL8100239.1"/>
    </source>
</evidence>
<dbReference type="Gene3D" id="3.80.10.10">
    <property type="entry name" value="Ribonuclease Inhibitor"/>
    <property type="match status" value="1"/>
</dbReference>
<organism evidence="2 3">
    <name type="scientific">Orchesella dallaii</name>
    <dbReference type="NCBI Taxonomy" id="48710"/>
    <lineage>
        <taxon>Eukaryota</taxon>
        <taxon>Metazoa</taxon>
        <taxon>Ecdysozoa</taxon>
        <taxon>Arthropoda</taxon>
        <taxon>Hexapoda</taxon>
        <taxon>Collembola</taxon>
        <taxon>Entomobryomorpha</taxon>
        <taxon>Entomobryoidea</taxon>
        <taxon>Orchesellidae</taxon>
        <taxon>Orchesellinae</taxon>
        <taxon>Orchesella</taxon>
    </lineage>
</organism>
<proteinExistence type="predicted"/>
<protein>
    <recommendedName>
        <fullName evidence="1">F-box domain-containing protein</fullName>
    </recommendedName>
</protein>
<dbReference type="Pfam" id="PF00646">
    <property type="entry name" value="F-box"/>
    <property type="match status" value="1"/>
</dbReference>
<sequence>MVTHIDDLPNELLNQIFLRLNPLDVDIARKVSQRWEVVADETVGVELYLGRRSGFLSSENLDWHPLHAMQTEGISKCCISITSTLSLSDDDEEDPQMIQTKYPVFWAPFLVKSLTLYGGISAPYFSRLMSPLRNLTELDLHISALSTLVKGQVKACGDILDCSSDHLHTCISPRKLRSLKVSMKGFEFWHLQMLRPSKMCRCIENLYDILKGYYPLLQRFELGFPFFWDKESDMTKALSQFLHKHHKSLEHLSLEFHFYWRLEDKSFEELSDEDMNAYADIYELPELSEIMNLKLFNIDITDKRFIVPSIFYWEKLMLQQESLEFLKYKSGYHCTLPKCLIERNCHTLKTICMTVRANSVLPVDCKVLGKCLHLERLELDGGLRLIHQVLADSRGPHLINADSLPQTLKTVRLCSIYIDSSAAEHISLELERLKTLHLEDIGQCDGLGMSFSTLCTICEKKQLDSFKFVTAINEISLDNAKKDWNQQTPFQSLLLILATFYELPRMIKRDVDGCYVAEVSGAPIFPLS</sequence>
<dbReference type="Proteomes" id="UP001642540">
    <property type="component" value="Unassembled WGS sequence"/>
</dbReference>
<accession>A0ABP1QGN1</accession>
<keyword evidence="3" id="KW-1185">Reference proteome</keyword>
<feature type="domain" description="F-box" evidence="1">
    <location>
        <begin position="2"/>
        <end position="47"/>
    </location>
</feature>
<evidence type="ECO:0000313" key="3">
    <source>
        <dbReference type="Proteomes" id="UP001642540"/>
    </source>
</evidence>
<reference evidence="2 3" key="1">
    <citation type="submission" date="2024-08" db="EMBL/GenBank/DDBJ databases">
        <authorList>
            <person name="Cucini C."/>
            <person name="Frati F."/>
        </authorList>
    </citation>
    <scope>NUCLEOTIDE SEQUENCE [LARGE SCALE GENOMIC DNA]</scope>
</reference>
<comment type="caution">
    <text evidence="2">The sequence shown here is derived from an EMBL/GenBank/DDBJ whole genome shotgun (WGS) entry which is preliminary data.</text>
</comment>
<dbReference type="InterPro" id="IPR001810">
    <property type="entry name" value="F-box_dom"/>
</dbReference>
<name>A0ABP1QGN1_9HEXA</name>
<dbReference type="EMBL" id="CAXLJM020000032">
    <property type="protein sequence ID" value="CAL8100239.1"/>
    <property type="molecule type" value="Genomic_DNA"/>
</dbReference>
<evidence type="ECO:0000259" key="1">
    <source>
        <dbReference type="PROSITE" id="PS50181"/>
    </source>
</evidence>
<dbReference type="InterPro" id="IPR032675">
    <property type="entry name" value="LRR_dom_sf"/>
</dbReference>
<dbReference type="SMART" id="SM00256">
    <property type="entry name" value="FBOX"/>
    <property type="match status" value="1"/>
</dbReference>
<gene>
    <name evidence="2" type="ORF">ODALV1_LOCUS10482</name>
</gene>
<dbReference type="SUPFAM" id="SSF81383">
    <property type="entry name" value="F-box domain"/>
    <property type="match status" value="1"/>
</dbReference>
<dbReference type="InterPro" id="IPR036047">
    <property type="entry name" value="F-box-like_dom_sf"/>
</dbReference>